<feature type="chain" id="PRO_5032682918" evidence="1">
    <location>
        <begin position="23"/>
        <end position="352"/>
    </location>
</feature>
<keyword evidence="3" id="KW-1185">Reference proteome</keyword>
<protein>
    <submittedName>
        <fullName evidence="2">DUF362 domain-containing protein</fullName>
    </submittedName>
</protein>
<gene>
    <name evidence="2" type="ORF">H5P28_02365</name>
</gene>
<dbReference type="Proteomes" id="UP000546464">
    <property type="component" value="Unassembled WGS sequence"/>
</dbReference>
<name>A0A842HBL1_9BACT</name>
<reference evidence="2 3" key="1">
    <citation type="submission" date="2020-07" db="EMBL/GenBank/DDBJ databases">
        <authorList>
            <person name="Feng X."/>
        </authorList>
    </citation>
    <scope>NUCLEOTIDE SEQUENCE [LARGE SCALE GENOMIC DNA]</scope>
    <source>
        <strain evidence="2 3">JCM31066</strain>
    </source>
</reference>
<dbReference type="RefSeq" id="WP_185674093.1">
    <property type="nucleotide sequence ID" value="NZ_JACHVB010000012.1"/>
</dbReference>
<keyword evidence="1" id="KW-0732">Signal</keyword>
<dbReference type="EMBL" id="JACHVB010000012">
    <property type="protein sequence ID" value="MBC2593096.1"/>
    <property type="molecule type" value="Genomic_DNA"/>
</dbReference>
<feature type="signal peptide" evidence="1">
    <location>
        <begin position="1"/>
        <end position="22"/>
    </location>
</feature>
<accession>A0A842HBL1</accession>
<organism evidence="2 3">
    <name type="scientific">Ruficoccus amylovorans</name>
    <dbReference type="NCBI Taxonomy" id="1804625"/>
    <lineage>
        <taxon>Bacteria</taxon>
        <taxon>Pseudomonadati</taxon>
        <taxon>Verrucomicrobiota</taxon>
        <taxon>Opitutia</taxon>
        <taxon>Puniceicoccales</taxon>
        <taxon>Cerasicoccaceae</taxon>
        <taxon>Ruficoccus</taxon>
    </lineage>
</organism>
<evidence type="ECO:0000313" key="2">
    <source>
        <dbReference type="EMBL" id="MBC2593096.1"/>
    </source>
</evidence>
<evidence type="ECO:0000313" key="3">
    <source>
        <dbReference type="Proteomes" id="UP000546464"/>
    </source>
</evidence>
<sequence>MPVFFRLILLFLAMVSLRPAFAADYTPDADLQSYVWEYPMVRFNYYGYKAGVETLFRAYEHTSDKSLKPGEHGVVGIKIYTASGPGMRTPPNLVRAVVACLEERGFDRKKLFLIDSNAERLRESGYLPRRDTSPNEFEGIPVYALDSGDYYDKEWSYDSNLPSRERVAMAASNSRFSYEDDPEERKSYLAYPLISQVDFWINLPMASDNKALGISGALANATLWNISNNTRFLASPANAPVAVAEIAAIPELRETWVFTLQTLERYQFMGGPRFNSLYTGQEPKLWLSANPVAIDYLMWRRIYNGRARERFPVPDRDPQLFEYAQAVGLGNYKLDQLKLVRLQKAEGSDSSD</sequence>
<comment type="caution">
    <text evidence="2">The sequence shown here is derived from an EMBL/GenBank/DDBJ whole genome shotgun (WGS) entry which is preliminary data.</text>
</comment>
<evidence type="ECO:0000256" key="1">
    <source>
        <dbReference type="SAM" id="SignalP"/>
    </source>
</evidence>
<proteinExistence type="predicted"/>
<dbReference type="AlphaFoldDB" id="A0A842HBL1"/>